<keyword evidence="1 11" id="KW-0479">Metal-binding</keyword>
<dbReference type="GO" id="GO:0140664">
    <property type="term" value="F:ATP-dependent DNA damage sensor activity"/>
    <property type="evidence" value="ECO:0007669"/>
    <property type="project" value="InterPro"/>
</dbReference>
<proteinExistence type="inferred from homology"/>
<dbReference type="Pfam" id="PF18073">
    <property type="entry name" value="Zn_ribbon_LapB"/>
    <property type="match status" value="1"/>
</dbReference>
<dbReference type="InterPro" id="IPR004504">
    <property type="entry name" value="DNA_repair_RadA"/>
</dbReference>
<keyword evidence="7 11" id="KW-0067">ATP-binding</keyword>
<dbReference type="InterPro" id="IPR027417">
    <property type="entry name" value="P-loop_NTPase"/>
</dbReference>
<dbReference type="GO" id="GO:0000725">
    <property type="term" value="P:recombinational repair"/>
    <property type="evidence" value="ECO:0007669"/>
    <property type="project" value="UniProtKB-UniRule"/>
</dbReference>
<evidence type="ECO:0000256" key="13">
    <source>
        <dbReference type="RuleBase" id="RU003555"/>
    </source>
</evidence>
<dbReference type="Gene3D" id="3.30.230.10">
    <property type="match status" value="1"/>
</dbReference>
<feature type="domain" description="RecA family profile 1" evidence="14">
    <location>
        <begin position="65"/>
        <end position="213"/>
    </location>
</feature>
<evidence type="ECO:0000256" key="12">
    <source>
        <dbReference type="NCBIfam" id="TIGR00416"/>
    </source>
</evidence>
<dbReference type="AlphaFoldDB" id="A0A9D1M0Z8"/>
<dbReference type="GO" id="GO:0005829">
    <property type="term" value="C:cytosol"/>
    <property type="evidence" value="ECO:0007669"/>
    <property type="project" value="TreeGrafter"/>
</dbReference>
<dbReference type="Proteomes" id="UP000824093">
    <property type="component" value="Unassembled WGS sequence"/>
</dbReference>
<dbReference type="InterPro" id="IPR003593">
    <property type="entry name" value="AAA+_ATPase"/>
</dbReference>
<keyword evidence="6 13" id="KW-0862">Zinc</keyword>
<reference evidence="15" key="2">
    <citation type="journal article" date="2021" name="PeerJ">
        <title>Extensive microbial diversity within the chicken gut microbiome revealed by metagenomics and culture.</title>
        <authorList>
            <person name="Gilroy R."/>
            <person name="Ravi A."/>
            <person name="Getino M."/>
            <person name="Pursley I."/>
            <person name="Horton D.L."/>
            <person name="Alikhan N.F."/>
            <person name="Baker D."/>
            <person name="Gharbi K."/>
            <person name="Hall N."/>
            <person name="Watson M."/>
            <person name="Adriaenssens E.M."/>
            <person name="Foster-Nyarko E."/>
            <person name="Jarju S."/>
            <person name="Secka A."/>
            <person name="Antonio M."/>
            <person name="Oren A."/>
            <person name="Chaudhuri R.R."/>
            <person name="La Ragione R."/>
            <person name="Hildebrand F."/>
            <person name="Pallen M.J."/>
        </authorList>
    </citation>
    <scope>NUCLEOTIDE SEQUENCE</scope>
    <source>
        <strain evidence="15">CHK195-15760</strain>
    </source>
</reference>
<protein>
    <recommendedName>
        <fullName evidence="11 12">DNA repair protein RadA</fullName>
    </recommendedName>
</protein>
<keyword evidence="4 13" id="KW-0863">Zinc-finger</keyword>
<comment type="function">
    <text evidence="11">Plays a role in repairing double-strand DNA breaks, probably involving stabilizing or processing branched DNA or blocked replication forks.</text>
</comment>
<comment type="caution">
    <text evidence="15">The sequence shown here is derived from an EMBL/GenBank/DDBJ whole genome shotgun (WGS) entry which is preliminary data.</text>
</comment>
<dbReference type="GO" id="GO:0003684">
    <property type="term" value="F:damaged DNA binding"/>
    <property type="evidence" value="ECO:0007669"/>
    <property type="project" value="InterPro"/>
</dbReference>
<dbReference type="SMART" id="SM00382">
    <property type="entry name" value="AAA"/>
    <property type="match status" value="1"/>
</dbReference>
<dbReference type="InterPro" id="IPR020588">
    <property type="entry name" value="RecA_ATP-bd"/>
</dbReference>
<evidence type="ECO:0000256" key="2">
    <source>
        <dbReference type="ARBA" id="ARBA00022741"/>
    </source>
</evidence>
<dbReference type="PANTHER" id="PTHR32472">
    <property type="entry name" value="DNA REPAIR PROTEIN RADA"/>
    <property type="match status" value="1"/>
</dbReference>
<keyword evidence="10 11" id="KW-0234">DNA repair</keyword>
<dbReference type="InterPro" id="IPR020568">
    <property type="entry name" value="Ribosomal_Su5_D2-typ_SF"/>
</dbReference>
<keyword evidence="2 11" id="KW-0547">Nucleotide-binding</keyword>
<dbReference type="GO" id="GO:0016787">
    <property type="term" value="F:hydrolase activity"/>
    <property type="evidence" value="ECO:0007669"/>
    <property type="project" value="UniProtKB-KW"/>
</dbReference>
<dbReference type="PROSITE" id="PS50162">
    <property type="entry name" value="RECA_2"/>
    <property type="match status" value="1"/>
</dbReference>
<feature type="region of interest" description="Lon-protease-like" evidence="11">
    <location>
        <begin position="349"/>
        <end position="453"/>
    </location>
</feature>
<dbReference type="PANTHER" id="PTHR32472:SF10">
    <property type="entry name" value="DNA REPAIR PROTEIN RADA-LIKE PROTEIN"/>
    <property type="match status" value="1"/>
</dbReference>
<dbReference type="NCBIfam" id="TIGR00416">
    <property type="entry name" value="sms"/>
    <property type="match status" value="1"/>
</dbReference>
<keyword evidence="8 11" id="KW-0346">Stress response</keyword>
<gene>
    <name evidence="11 15" type="primary">radA</name>
    <name evidence="15" type="ORF">IAB70_03285</name>
</gene>
<evidence type="ECO:0000259" key="14">
    <source>
        <dbReference type="PROSITE" id="PS50162"/>
    </source>
</evidence>
<dbReference type="GO" id="GO:0008270">
    <property type="term" value="F:zinc ion binding"/>
    <property type="evidence" value="ECO:0007669"/>
    <property type="project" value="UniProtKB-KW"/>
</dbReference>
<name>A0A9D1M0Z8_9FIRM</name>
<dbReference type="SUPFAM" id="SSF52540">
    <property type="entry name" value="P-loop containing nucleoside triphosphate hydrolases"/>
    <property type="match status" value="1"/>
</dbReference>
<evidence type="ECO:0000256" key="10">
    <source>
        <dbReference type="ARBA" id="ARBA00023204"/>
    </source>
</evidence>
<dbReference type="InterPro" id="IPR041166">
    <property type="entry name" value="Rubredoxin_2"/>
</dbReference>
<evidence type="ECO:0000256" key="7">
    <source>
        <dbReference type="ARBA" id="ARBA00022840"/>
    </source>
</evidence>
<dbReference type="FunFam" id="3.40.50.300:FF:000050">
    <property type="entry name" value="DNA repair protein RadA"/>
    <property type="match status" value="1"/>
</dbReference>
<organism evidence="15 16">
    <name type="scientific">Candidatus Merdicola faecigallinarum</name>
    <dbReference type="NCBI Taxonomy" id="2840862"/>
    <lineage>
        <taxon>Bacteria</taxon>
        <taxon>Bacillati</taxon>
        <taxon>Bacillota</taxon>
        <taxon>Clostridia</taxon>
        <taxon>Candidatus Merdicola</taxon>
    </lineage>
</organism>
<evidence type="ECO:0000256" key="3">
    <source>
        <dbReference type="ARBA" id="ARBA00022763"/>
    </source>
</evidence>
<evidence type="ECO:0000256" key="5">
    <source>
        <dbReference type="ARBA" id="ARBA00022801"/>
    </source>
</evidence>
<comment type="function">
    <text evidence="13">DNA-dependent ATPase involved in processing of recombination intermediates, plays a role in repairing DNA breaks. Stimulates the branch migration of RecA-mediated strand transfer reactions, allowing the 3' invading strand to extend heteroduplex DNA faster. Binds ssDNA in the presence of ADP but not other nucleotides, has ATPase activity that is stimulated by ssDNA and various branched DNA structures, but inhibited by SSB. Does not have RecA's homology-searching function.</text>
</comment>
<evidence type="ECO:0000256" key="1">
    <source>
        <dbReference type="ARBA" id="ARBA00022723"/>
    </source>
</evidence>
<keyword evidence="3 11" id="KW-0227">DNA damage</keyword>
<dbReference type="Pfam" id="PF13481">
    <property type="entry name" value="AAA_25"/>
    <property type="match status" value="1"/>
</dbReference>
<evidence type="ECO:0000313" key="15">
    <source>
        <dbReference type="EMBL" id="HIU51627.1"/>
    </source>
</evidence>
<keyword evidence="5" id="KW-0378">Hydrolase</keyword>
<keyword evidence="9 11" id="KW-0238">DNA-binding</keyword>
<feature type="binding site" evidence="11">
    <location>
        <begin position="94"/>
        <end position="101"/>
    </location>
    <ligand>
        <name>ATP</name>
        <dbReference type="ChEBI" id="CHEBI:30616"/>
    </ligand>
</feature>
<dbReference type="CDD" id="cd01121">
    <property type="entry name" value="RadA_SMS_N"/>
    <property type="match status" value="1"/>
</dbReference>
<evidence type="ECO:0000256" key="8">
    <source>
        <dbReference type="ARBA" id="ARBA00023016"/>
    </source>
</evidence>
<dbReference type="Pfam" id="PF13541">
    <property type="entry name" value="ChlI"/>
    <property type="match status" value="1"/>
</dbReference>
<reference evidence="15" key="1">
    <citation type="submission" date="2020-10" db="EMBL/GenBank/DDBJ databases">
        <authorList>
            <person name="Gilroy R."/>
        </authorList>
    </citation>
    <scope>NUCLEOTIDE SEQUENCE</scope>
    <source>
        <strain evidence="15">CHK195-15760</strain>
    </source>
</reference>
<dbReference type="Gene3D" id="3.40.50.300">
    <property type="entry name" value="P-loop containing nucleotide triphosphate hydrolases"/>
    <property type="match status" value="1"/>
</dbReference>
<comment type="similarity">
    <text evidence="11 13">Belongs to the RecA family. RadA subfamily.</text>
</comment>
<dbReference type="SUPFAM" id="SSF54211">
    <property type="entry name" value="Ribosomal protein S5 domain 2-like"/>
    <property type="match status" value="1"/>
</dbReference>
<sequence length="453" mass="49657">MAKVKSVFVCSECGYESAKWMGKCPACNAWNSFYEEKLVKGNEGGKKEKNKSVTPKPLNEYIGTESQRISTGYEELDRVLGGGLVKGSLVLLGGEPGIGKSTLILQICNKMKGEGKVLYVSGEESAEQIKLRADRLQITNDSILFLGETDIDVIDMAIEEVKPKLVIIDSIQTMYSEEITSAAGSVSQVREITARIMKICKQREITTIIIGHVTKDGNIAGPRVLEHMVDTVLYLEGERYFSYRILRGVKNRFGSTNEIGMFEMQGEGMTEISNPSSILISERDDNPSGSVIVASMEGTRPLLIELQALTALSVFGMPRRTANGIDYNRLTLLIAVLEKKAGMMLGNQDVYLNVVGGIRINEPALDLGIILAAASSFKNISIPKGVVAIGEVGLTGEVRMVNLIEKRLKEAEKLGFKKCIIPENNKKLLKEKYNLDIIGVKNVIEAMRAIGLK</sequence>
<dbReference type="InterPro" id="IPR014721">
    <property type="entry name" value="Ribsml_uS5_D2-typ_fold_subgr"/>
</dbReference>
<evidence type="ECO:0000256" key="11">
    <source>
        <dbReference type="HAMAP-Rule" id="MF_01498"/>
    </source>
</evidence>
<dbReference type="GO" id="GO:0005524">
    <property type="term" value="F:ATP binding"/>
    <property type="evidence" value="ECO:0007669"/>
    <property type="project" value="UniProtKB-UniRule"/>
</dbReference>
<feature type="short sequence motif" description="RadA KNRFG motif" evidence="11">
    <location>
        <begin position="250"/>
        <end position="254"/>
    </location>
</feature>
<evidence type="ECO:0000256" key="4">
    <source>
        <dbReference type="ARBA" id="ARBA00022771"/>
    </source>
</evidence>
<dbReference type="EMBL" id="DVNH01000022">
    <property type="protein sequence ID" value="HIU51627.1"/>
    <property type="molecule type" value="Genomic_DNA"/>
</dbReference>
<evidence type="ECO:0000256" key="6">
    <source>
        <dbReference type="ARBA" id="ARBA00022833"/>
    </source>
</evidence>
<evidence type="ECO:0000313" key="16">
    <source>
        <dbReference type="Proteomes" id="UP000824093"/>
    </source>
</evidence>
<evidence type="ECO:0000256" key="9">
    <source>
        <dbReference type="ARBA" id="ARBA00023125"/>
    </source>
</evidence>
<accession>A0A9D1M0Z8</accession>
<dbReference type="PRINTS" id="PR01874">
    <property type="entry name" value="DNAREPAIRADA"/>
</dbReference>
<dbReference type="HAMAP" id="MF_01498">
    <property type="entry name" value="RadA_bact"/>
    <property type="match status" value="1"/>
</dbReference>
<comment type="domain">
    <text evidence="11">The middle region has homology to RecA with ATPase motifs including the RadA KNRFG motif, while the C-terminus is homologous to Lon protease.</text>
</comment>